<evidence type="ECO:0000313" key="1">
    <source>
        <dbReference type="EMBL" id="MBO3736707.1"/>
    </source>
</evidence>
<proteinExistence type="predicted"/>
<dbReference type="Proteomes" id="UP000679690">
    <property type="component" value="Unassembled WGS sequence"/>
</dbReference>
<comment type="caution">
    <text evidence="1">The sequence shown here is derived from an EMBL/GenBank/DDBJ whole genome shotgun (WGS) entry which is preliminary data.</text>
</comment>
<sequence>MSAASEFRAGLRRLHAEKDTAYRTAWKRRGELLSVLPNIARKADRLESAGAGAPGTRDEDLMDTVVDLLVYTLKYQTLLGDQDPAVAAHLFDQLPPPYSDGRQGFEVLLDGLDLSPLDEPPFTASAAEATTEVLTAFQRVESCFTGNAVPAGERQRRAAELAAAVVRMLAVLRHKKPSLYQGFLDRWGGGDR</sequence>
<protein>
    <submittedName>
        <fullName evidence="1">Uncharacterized protein</fullName>
    </submittedName>
</protein>
<keyword evidence="2" id="KW-1185">Reference proteome</keyword>
<name>A0ABS3UD54_9ACTN</name>
<dbReference type="EMBL" id="JAGFNS010000002">
    <property type="protein sequence ID" value="MBO3736707.1"/>
    <property type="molecule type" value="Genomic_DNA"/>
</dbReference>
<gene>
    <name evidence="1" type="ORF">J5X75_04125</name>
</gene>
<accession>A0ABS3UD54</accession>
<dbReference type="RefSeq" id="WP_208465923.1">
    <property type="nucleotide sequence ID" value="NZ_JAGFNS010000002.1"/>
</dbReference>
<reference evidence="1 2" key="1">
    <citation type="submission" date="2021-03" db="EMBL/GenBank/DDBJ databases">
        <title>Actinoplanes flavus sp. nov., a novel actinomycete isolated from Coconut Palm rhizosphere soil.</title>
        <authorList>
            <person name="Luo X."/>
        </authorList>
    </citation>
    <scope>NUCLEOTIDE SEQUENCE [LARGE SCALE GENOMIC DNA]</scope>
    <source>
        <strain evidence="1 2">NEAU-H7</strain>
    </source>
</reference>
<organism evidence="1 2">
    <name type="scientific">Actinoplanes flavus</name>
    <dbReference type="NCBI Taxonomy" id="2820290"/>
    <lineage>
        <taxon>Bacteria</taxon>
        <taxon>Bacillati</taxon>
        <taxon>Actinomycetota</taxon>
        <taxon>Actinomycetes</taxon>
        <taxon>Micromonosporales</taxon>
        <taxon>Micromonosporaceae</taxon>
        <taxon>Actinoplanes</taxon>
    </lineage>
</organism>
<evidence type="ECO:0000313" key="2">
    <source>
        <dbReference type="Proteomes" id="UP000679690"/>
    </source>
</evidence>